<dbReference type="RefSeq" id="WP_203195581.1">
    <property type="nucleotide sequence ID" value="NZ_CP063362.1"/>
</dbReference>
<dbReference type="EMBL" id="CP063362">
    <property type="protein sequence ID" value="QRG08669.1"/>
    <property type="molecule type" value="Genomic_DNA"/>
</dbReference>
<evidence type="ECO:0000259" key="1">
    <source>
        <dbReference type="Pfam" id="PF00501"/>
    </source>
</evidence>
<dbReference type="SUPFAM" id="SSF56801">
    <property type="entry name" value="Acetyl-CoA synthetase-like"/>
    <property type="match status" value="1"/>
</dbReference>
<accession>A0A974PRZ3</accession>
<protein>
    <submittedName>
        <fullName evidence="3">AMP-binding protein</fullName>
    </submittedName>
</protein>
<dbReference type="InterPro" id="IPR045851">
    <property type="entry name" value="AMP-bd_C_sf"/>
</dbReference>
<dbReference type="Pfam" id="PF00501">
    <property type="entry name" value="AMP-binding"/>
    <property type="match status" value="1"/>
</dbReference>
<dbReference type="InterPro" id="IPR042099">
    <property type="entry name" value="ANL_N_sf"/>
</dbReference>
<proteinExistence type="predicted"/>
<feature type="domain" description="AMP-dependent synthetase/ligase" evidence="1">
    <location>
        <begin position="21"/>
        <end position="376"/>
    </location>
</feature>
<dbReference type="AlphaFoldDB" id="A0A974PRZ3"/>
<evidence type="ECO:0000313" key="4">
    <source>
        <dbReference type="Proteomes" id="UP000596427"/>
    </source>
</evidence>
<dbReference type="Proteomes" id="UP000596427">
    <property type="component" value="Chromosome"/>
</dbReference>
<reference evidence="3 4" key="1">
    <citation type="submission" date="2020-10" db="EMBL/GenBank/DDBJ databases">
        <title>Degradation of 1,4-Dioxane by Xanthobacter sp. YN2, via a Novel Group-2 Soluble Di-Iron Monooxygenase.</title>
        <authorList>
            <person name="Ma F."/>
            <person name="Wang Y."/>
            <person name="Yang J."/>
            <person name="Guo H."/>
            <person name="Su D."/>
            <person name="Yu L."/>
        </authorList>
    </citation>
    <scope>NUCLEOTIDE SEQUENCE [LARGE SCALE GENOMIC DNA]</scope>
    <source>
        <strain evidence="3 4">YN2</strain>
    </source>
</reference>
<dbReference type="PANTHER" id="PTHR43767">
    <property type="entry name" value="LONG-CHAIN-FATTY-ACID--COA LIGASE"/>
    <property type="match status" value="1"/>
</dbReference>
<dbReference type="PANTHER" id="PTHR43767:SF7">
    <property type="entry name" value="MEDIUM_LONG-CHAIN-FATTY-ACID--COA LIGASE FADD8"/>
    <property type="match status" value="1"/>
</dbReference>
<gene>
    <name evidence="3" type="ORF">EZH22_10505</name>
</gene>
<evidence type="ECO:0000313" key="3">
    <source>
        <dbReference type="EMBL" id="QRG08669.1"/>
    </source>
</evidence>
<dbReference type="InterPro" id="IPR025110">
    <property type="entry name" value="AMP-bd_C"/>
</dbReference>
<dbReference type="Pfam" id="PF13193">
    <property type="entry name" value="AMP-binding_C"/>
    <property type="match status" value="1"/>
</dbReference>
<dbReference type="InterPro" id="IPR050237">
    <property type="entry name" value="ATP-dep_AMP-bd_enzyme"/>
</dbReference>
<evidence type="ECO:0000259" key="2">
    <source>
        <dbReference type="Pfam" id="PF13193"/>
    </source>
</evidence>
<dbReference type="Gene3D" id="3.40.50.12780">
    <property type="entry name" value="N-terminal domain of ligase-like"/>
    <property type="match status" value="1"/>
</dbReference>
<keyword evidence="4" id="KW-1185">Reference proteome</keyword>
<dbReference type="Gene3D" id="3.30.300.30">
    <property type="match status" value="1"/>
</dbReference>
<dbReference type="PROSITE" id="PS00455">
    <property type="entry name" value="AMP_BINDING"/>
    <property type="match status" value="1"/>
</dbReference>
<dbReference type="InterPro" id="IPR000873">
    <property type="entry name" value="AMP-dep_synth/lig_dom"/>
</dbReference>
<dbReference type="GO" id="GO:0016877">
    <property type="term" value="F:ligase activity, forming carbon-sulfur bonds"/>
    <property type="evidence" value="ECO:0007669"/>
    <property type="project" value="UniProtKB-ARBA"/>
</dbReference>
<feature type="domain" description="AMP-binding enzyme C-terminal" evidence="2">
    <location>
        <begin position="426"/>
        <end position="502"/>
    </location>
</feature>
<organism evidence="3 4">
    <name type="scientific">Xanthobacter dioxanivorans</name>
    <dbReference type="NCBI Taxonomy" id="2528964"/>
    <lineage>
        <taxon>Bacteria</taxon>
        <taxon>Pseudomonadati</taxon>
        <taxon>Pseudomonadota</taxon>
        <taxon>Alphaproteobacteria</taxon>
        <taxon>Hyphomicrobiales</taxon>
        <taxon>Xanthobacteraceae</taxon>
        <taxon>Xanthobacter</taxon>
    </lineage>
</organism>
<name>A0A974PRZ3_9HYPH</name>
<sequence length="512" mass="56248">MVGSLYDSGGIGHLIIDATLRFSSRVAFRDGGRDTTYSEFEALLSRACATFTHLGLQPGDSIVQLVQNNVSGFALIAASYIYGLRSVTLQPLSGIEDKLHIILETDCRLFVCDSAYAQMSEALRKGAPHIQHWRCHIPHADWKCFWQETLDRDPQPLRCEVGSEDVIRIAYTGGTTGRPKGIELTSRSMLACAMQIMCGWSWPESPKYLCSMPMTHGAGALIIPTLCKGGCVVFRQKFDAHDFVATLRAEACNVTWLVPTAIYKLLDNPDHQREDWANMHALVYSGAPMAHPRIKQAFREFGPCLVQMYGQTEAPSAVLTLTQYDHQLEDEEILGSAGRPFPGVRVTLLGDTGAPVPPGQIGEICVRGPIVMNGYLGQPEATQTALSGDWLHTGDLAMETSRGYLVIVDRKKDMIITGGFNVYPKEVEDALSQHPAVTAVAVVGEPDPLWGEIVVAYAELRPGADVPGESELIEFVKQRKSSINCPKKVRFIEAMPLTNFGKIDKKALRKAD</sequence>
<dbReference type="InterPro" id="IPR020845">
    <property type="entry name" value="AMP-binding_CS"/>
</dbReference>
<dbReference type="KEGG" id="xdi:EZH22_10505"/>